<evidence type="ECO:0000259" key="1">
    <source>
        <dbReference type="Pfam" id="PF00085"/>
    </source>
</evidence>
<dbReference type="Proteomes" id="UP000256429">
    <property type="component" value="Unassembled WGS sequence"/>
</dbReference>
<dbReference type="EMBL" id="QTTQ01000011">
    <property type="protein sequence ID" value="REE80509.1"/>
    <property type="molecule type" value="Genomic_DNA"/>
</dbReference>
<dbReference type="AlphaFoldDB" id="A0A3D9RKW5"/>
<dbReference type="CDD" id="cd02947">
    <property type="entry name" value="TRX_family"/>
    <property type="match status" value="1"/>
</dbReference>
<dbReference type="InterPro" id="IPR013766">
    <property type="entry name" value="Thioredoxin_domain"/>
</dbReference>
<protein>
    <submittedName>
        <fullName evidence="2">Thioredoxin</fullName>
    </submittedName>
</protein>
<keyword evidence="3" id="KW-1185">Reference proteome</keyword>
<feature type="domain" description="Thioredoxin" evidence="1">
    <location>
        <begin position="45"/>
        <end position="140"/>
    </location>
</feature>
<dbReference type="Gene3D" id="3.40.30.10">
    <property type="entry name" value="Glutaredoxin"/>
    <property type="match status" value="1"/>
</dbReference>
<name>A0A3D9RKW5_9FLAO</name>
<gene>
    <name evidence="2" type="ORF">BX611_2152</name>
</gene>
<reference evidence="2 3" key="1">
    <citation type="submission" date="2018-08" db="EMBL/GenBank/DDBJ databases">
        <title>Genomic Encyclopedia of Type Strains, Phase III (KMG-III): the genomes of soil and plant-associated and newly described type strains.</title>
        <authorList>
            <person name="Whitman W."/>
        </authorList>
    </citation>
    <scope>NUCLEOTIDE SEQUENCE [LARGE SCALE GENOMIC DNA]</scope>
    <source>
        <strain evidence="2 3">325-5</strain>
    </source>
</reference>
<dbReference type="InterPro" id="IPR036249">
    <property type="entry name" value="Thioredoxin-like_sf"/>
</dbReference>
<dbReference type="OrthoDB" id="411356at2"/>
<organism evidence="2 3">
    <name type="scientific">Lutibacter oceani</name>
    <dbReference type="NCBI Taxonomy" id="1853311"/>
    <lineage>
        <taxon>Bacteria</taxon>
        <taxon>Pseudomonadati</taxon>
        <taxon>Bacteroidota</taxon>
        <taxon>Flavobacteriia</taxon>
        <taxon>Flavobacteriales</taxon>
        <taxon>Flavobacteriaceae</taxon>
        <taxon>Lutibacter</taxon>
    </lineage>
</organism>
<comment type="caution">
    <text evidence="2">The sequence shown here is derived from an EMBL/GenBank/DDBJ whole genome shotgun (WGS) entry which is preliminary data.</text>
</comment>
<dbReference type="Pfam" id="PF00085">
    <property type="entry name" value="Thioredoxin"/>
    <property type="match status" value="1"/>
</dbReference>
<accession>A0A3D9RKW5</accession>
<sequence>MFIIFNNAIINKQNRYYELHKLYLIVVNLVSNYRKLMNTQKLINSSEELNEILATQLAVLLYFSTASCSVGEAFEPKVKMLINSKFPKIKFYNVDLNFSPKIAAEHSAFVEPTILVFFDGKETIRKSRNISIYELEEAIKRPYELIFE</sequence>
<proteinExistence type="predicted"/>
<evidence type="ECO:0000313" key="2">
    <source>
        <dbReference type="EMBL" id="REE80509.1"/>
    </source>
</evidence>
<dbReference type="SUPFAM" id="SSF52833">
    <property type="entry name" value="Thioredoxin-like"/>
    <property type="match status" value="1"/>
</dbReference>
<evidence type="ECO:0000313" key="3">
    <source>
        <dbReference type="Proteomes" id="UP000256429"/>
    </source>
</evidence>